<feature type="transmembrane region" description="Helical" evidence="1">
    <location>
        <begin position="62"/>
        <end position="80"/>
    </location>
</feature>
<keyword evidence="1" id="KW-0812">Transmembrane</keyword>
<comment type="caution">
    <text evidence="2">The sequence shown here is derived from an EMBL/GenBank/DDBJ whole genome shotgun (WGS) entry which is preliminary data.</text>
</comment>
<dbReference type="Proteomes" id="UP000315540">
    <property type="component" value="Unassembled WGS sequence"/>
</dbReference>
<reference evidence="2 3" key="1">
    <citation type="submission" date="2019-06" db="EMBL/GenBank/DDBJ databases">
        <authorList>
            <person name="Meng X."/>
        </authorList>
    </citation>
    <scope>NUCLEOTIDE SEQUENCE [LARGE SCALE GENOMIC DNA]</scope>
    <source>
        <strain evidence="2 3">M625</strain>
    </source>
</reference>
<organism evidence="2 3">
    <name type="scientific">Aquimarina algicola</name>
    <dbReference type="NCBI Taxonomy" id="2589995"/>
    <lineage>
        <taxon>Bacteria</taxon>
        <taxon>Pseudomonadati</taxon>
        <taxon>Bacteroidota</taxon>
        <taxon>Flavobacteriia</taxon>
        <taxon>Flavobacteriales</taxon>
        <taxon>Flavobacteriaceae</taxon>
        <taxon>Aquimarina</taxon>
    </lineage>
</organism>
<evidence type="ECO:0000313" key="3">
    <source>
        <dbReference type="Proteomes" id="UP000315540"/>
    </source>
</evidence>
<keyword evidence="1" id="KW-1133">Transmembrane helix</keyword>
<accession>A0A504JH52</accession>
<dbReference type="OrthoDB" id="1448611at2"/>
<protein>
    <submittedName>
        <fullName evidence="2">Uncharacterized protein</fullName>
    </submittedName>
</protein>
<keyword evidence="3" id="KW-1185">Reference proteome</keyword>
<sequence>MNNLSLNIKRFELVTQKKDSIISFQSDQLENYAMVVNNNDRTILLLEETIKRKEKKIKRSKLHKILLGISLVALGTLIISK</sequence>
<evidence type="ECO:0000256" key="1">
    <source>
        <dbReference type="SAM" id="Phobius"/>
    </source>
</evidence>
<dbReference type="EMBL" id="VFWZ01000002">
    <property type="protein sequence ID" value="TPN87118.1"/>
    <property type="molecule type" value="Genomic_DNA"/>
</dbReference>
<dbReference type="AlphaFoldDB" id="A0A504JH52"/>
<keyword evidence="1" id="KW-0472">Membrane</keyword>
<proteinExistence type="predicted"/>
<gene>
    <name evidence="2" type="ORF">FHK87_05875</name>
</gene>
<evidence type="ECO:0000313" key="2">
    <source>
        <dbReference type="EMBL" id="TPN87118.1"/>
    </source>
</evidence>
<name>A0A504JH52_9FLAO</name>